<protein>
    <submittedName>
        <fullName evidence="2">Uncharacterized protein</fullName>
    </submittedName>
</protein>
<evidence type="ECO:0000313" key="2">
    <source>
        <dbReference type="EMBL" id="MCX5572143.1"/>
    </source>
</evidence>
<dbReference type="RefSeq" id="WP_266341103.1">
    <property type="nucleotide sequence ID" value="NZ_JAPKNK010000014.1"/>
</dbReference>
<organism evidence="2 3">
    <name type="scientific">Kaistia nematophila</name>
    <dbReference type="NCBI Taxonomy" id="2994654"/>
    <lineage>
        <taxon>Bacteria</taxon>
        <taxon>Pseudomonadati</taxon>
        <taxon>Pseudomonadota</taxon>
        <taxon>Alphaproteobacteria</taxon>
        <taxon>Hyphomicrobiales</taxon>
        <taxon>Kaistiaceae</taxon>
        <taxon>Kaistia</taxon>
    </lineage>
</organism>
<evidence type="ECO:0000313" key="3">
    <source>
        <dbReference type="Proteomes" id="UP001144805"/>
    </source>
</evidence>
<sequence>MACSSTGDAEVARWFSRVIAVEGGKIGPVEALILGVALSANALANAVGARLMEMSPLAIALSASIGSLLTISLGVALGLRATRIRFGGIDVGRFGTLPGGFILVGLAIVQFR</sequence>
<feature type="transmembrane region" description="Helical" evidence="1">
    <location>
        <begin position="91"/>
        <end position="111"/>
    </location>
</feature>
<accession>A0A9X3EA84</accession>
<dbReference type="EMBL" id="JAPKNK010000014">
    <property type="protein sequence ID" value="MCX5572143.1"/>
    <property type="molecule type" value="Genomic_DNA"/>
</dbReference>
<keyword evidence="1" id="KW-0812">Transmembrane</keyword>
<feature type="transmembrane region" description="Helical" evidence="1">
    <location>
        <begin position="57"/>
        <end position="79"/>
    </location>
</feature>
<dbReference type="Proteomes" id="UP001144805">
    <property type="component" value="Unassembled WGS sequence"/>
</dbReference>
<gene>
    <name evidence="2" type="ORF">OSH07_23280</name>
</gene>
<reference evidence="2" key="1">
    <citation type="submission" date="2022-11" db="EMBL/GenBank/DDBJ databases">
        <title>Biodiversity and phylogenetic relationships of bacteria.</title>
        <authorList>
            <person name="Machado R.A.R."/>
            <person name="Bhat A."/>
            <person name="Loulou A."/>
            <person name="Kallel S."/>
        </authorList>
    </citation>
    <scope>NUCLEOTIDE SEQUENCE</scope>
    <source>
        <strain evidence="2">K-TC2</strain>
    </source>
</reference>
<name>A0A9X3EA84_9HYPH</name>
<dbReference type="AlphaFoldDB" id="A0A9X3EA84"/>
<comment type="caution">
    <text evidence="2">The sequence shown here is derived from an EMBL/GenBank/DDBJ whole genome shotgun (WGS) entry which is preliminary data.</text>
</comment>
<keyword evidence="1" id="KW-1133">Transmembrane helix</keyword>
<keyword evidence="1" id="KW-0472">Membrane</keyword>
<proteinExistence type="predicted"/>
<keyword evidence="3" id="KW-1185">Reference proteome</keyword>
<evidence type="ECO:0000256" key="1">
    <source>
        <dbReference type="SAM" id="Phobius"/>
    </source>
</evidence>